<evidence type="ECO:0000313" key="4">
    <source>
        <dbReference type="Proteomes" id="UP000019678"/>
    </source>
</evidence>
<evidence type="ECO:0000256" key="1">
    <source>
        <dbReference type="ARBA" id="ARBA00023002"/>
    </source>
</evidence>
<organism evidence="3 4">
    <name type="scientific">Chondromyces apiculatus DSM 436</name>
    <dbReference type="NCBI Taxonomy" id="1192034"/>
    <lineage>
        <taxon>Bacteria</taxon>
        <taxon>Pseudomonadati</taxon>
        <taxon>Myxococcota</taxon>
        <taxon>Polyangia</taxon>
        <taxon>Polyangiales</taxon>
        <taxon>Polyangiaceae</taxon>
        <taxon>Chondromyces</taxon>
    </lineage>
</organism>
<evidence type="ECO:0000259" key="2">
    <source>
        <dbReference type="Pfam" id="PF02668"/>
    </source>
</evidence>
<comment type="caution">
    <text evidence="3">The sequence shown here is derived from an EMBL/GenBank/DDBJ whole genome shotgun (WGS) entry which is preliminary data.</text>
</comment>
<keyword evidence="4" id="KW-1185">Reference proteome</keyword>
<protein>
    <recommendedName>
        <fullName evidence="2">TauD/TfdA-like domain-containing protein</fullName>
    </recommendedName>
</protein>
<dbReference type="Pfam" id="PF02668">
    <property type="entry name" value="TauD"/>
    <property type="match status" value="1"/>
</dbReference>
<dbReference type="EMBL" id="ASRX01000005">
    <property type="protein sequence ID" value="EYF08279.1"/>
    <property type="molecule type" value="Genomic_DNA"/>
</dbReference>
<gene>
    <name evidence="3" type="ORF">CAP_6040</name>
</gene>
<reference evidence="3 4" key="1">
    <citation type="submission" date="2013-05" db="EMBL/GenBank/DDBJ databases">
        <title>Genome assembly of Chondromyces apiculatus DSM 436.</title>
        <authorList>
            <person name="Sharma G."/>
            <person name="Khatri I."/>
            <person name="Kaur C."/>
            <person name="Mayilraj S."/>
            <person name="Subramanian S."/>
        </authorList>
    </citation>
    <scope>NUCLEOTIDE SEQUENCE [LARGE SCALE GENOMIC DNA]</scope>
    <source>
        <strain evidence="3 4">DSM 436</strain>
    </source>
</reference>
<dbReference type="InterPro" id="IPR042098">
    <property type="entry name" value="TauD-like_sf"/>
</dbReference>
<dbReference type="SUPFAM" id="SSF51197">
    <property type="entry name" value="Clavaminate synthase-like"/>
    <property type="match status" value="1"/>
</dbReference>
<accession>A0A017TGA7</accession>
<dbReference type="Proteomes" id="UP000019678">
    <property type="component" value="Unassembled WGS sequence"/>
</dbReference>
<sequence>MLPTLHPPFTRDMLHGALVSHGYAYLPRFSPDSTGASVVALARSLGSLYVPPGTDPERPFIETRPSAGASSLEPFDRSEAIGWHNDFSTHTERPALSLAYLTHPDAEGPAHGAWRVASCDLVLDQLRATQDGRNILRFLSDTALPYSFTGEGEPTFFRAVAPRGPTPGRLGLRFYGRAMRDGARLAYRRVPEEIEHALTAVETAADQVGHVLAAPAGALLVTDNWHALHDRLIQSVDPARSLRRSLLCFVDLPEEPRV</sequence>
<evidence type="ECO:0000313" key="3">
    <source>
        <dbReference type="EMBL" id="EYF08279.1"/>
    </source>
</evidence>
<feature type="domain" description="TauD/TfdA-like" evidence="2">
    <location>
        <begin position="11"/>
        <end position="244"/>
    </location>
</feature>
<name>A0A017TGA7_9BACT</name>
<dbReference type="Gene3D" id="3.60.130.10">
    <property type="entry name" value="Clavaminate synthase-like"/>
    <property type="match status" value="1"/>
</dbReference>
<dbReference type="AlphaFoldDB" id="A0A017TGA7"/>
<keyword evidence="1" id="KW-0560">Oxidoreductase</keyword>
<dbReference type="GO" id="GO:0016706">
    <property type="term" value="F:2-oxoglutarate-dependent dioxygenase activity"/>
    <property type="evidence" value="ECO:0007669"/>
    <property type="project" value="UniProtKB-ARBA"/>
</dbReference>
<proteinExistence type="predicted"/>
<dbReference type="InterPro" id="IPR003819">
    <property type="entry name" value="TauD/TfdA-like"/>
</dbReference>